<dbReference type="SUPFAM" id="SSF48179">
    <property type="entry name" value="6-phosphogluconate dehydrogenase C-terminal domain-like"/>
    <property type="match status" value="1"/>
</dbReference>
<dbReference type="InterPro" id="IPR037108">
    <property type="entry name" value="TM1727-like_C_sf"/>
</dbReference>
<accession>A0A1M6E7U2</accession>
<keyword evidence="4" id="KW-1185">Reference proteome</keyword>
<dbReference type="Pfam" id="PF10727">
    <property type="entry name" value="Rossmann-like"/>
    <property type="match status" value="1"/>
</dbReference>
<dbReference type="InterPro" id="IPR018931">
    <property type="entry name" value="DUF2520"/>
</dbReference>
<proteinExistence type="predicted"/>
<evidence type="ECO:0000313" key="3">
    <source>
        <dbReference type="EMBL" id="SHI81449.1"/>
    </source>
</evidence>
<reference evidence="3 4" key="1">
    <citation type="submission" date="2016-11" db="EMBL/GenBank/DDBJ databases">
        <authorList>
            <person name="Jaros S."/>
            <person name="Januszkiewicz K."/>
            <person name="Wedrychowicz H."/>
        </authorList>
    </citation>
    <scope>NUCLEOTIDE SEQUENCE [LARGE SCALE GENOMIC DNA]</scope>
    <source>
        <strain evidence="3 4">DSM 17477</strain>
    </source>
</reference>
<protein>
    <submittedName>
        <fullName evidence="3">Predicted oxidoreductase, contains short-chain dehydrogenase (SDR) and DUF2520 domains</fullName>
    </submittedName>
</protein>
<dbReference type="InterPro" id="IPR008927">
    <property type="entry name" value="6-PGluconate_DH-like_C_sf"/>
</dbReference>
<dbReference type="Gene3D" id="3.40.50.720">
    <property type="entry name" value="NAD(P)-binding Rossmann-like Domain"/>
    <property type="match status" value="1"/>
</dbReference>
<dbReference type="Gene3D" id="1.10.1040.20">
    <property type="entry name" value="ProC-like, C-terminal domain"/>
    <property type="match status" value="1"/>
</dbReference>
<organism evidence="3 4">
    <name type="scientific">Dethiosulfatibacter aminovorans DSM 17477</name>
    <dbReference type="NCBI Taxonomy" id="1121476"/>
    <lineage>
        <taxon>Bacteria</taxon>
        <taxon>Bacillati</taxon>
        <taxon>Bacillota</taxon>
        <taxon>Tissierellia</taxon>
        <taxon>Dethiosulfatibacter</taxon>
    </lineage>
</organism>
<name>A0A1M6E7U2_9FIRM</name>
<dbReference type="Pfam" id="PF10728">
    <property type="entry name" value="DUF2520"/>
    <property type="match status" value="1"/>
</dbReference>
<dbReference type="OrthoDB" id="9810755at2"/>
<evidence type="ECO:0000259" key="1">
    <source>
        <dbReference type="Pfam" id="PF10727"/>
    </source>
</evidence>
<dbReference type="Proteomes" id="UP000184052">
    <property type="component" value="Unassembled WGS sequence"/>
</dbReference>
<dbReference type="PANTHER" id="PTHR40459">
    <property type="entry name" value="CONSERVED HYPOTHETICAL ALANINE AND LEUCINE RICH PROTEIN"/>
    <property type="match status" value="1"/>
</dbReference>
<sequence>MKIGFIGAGKVGTAFGMYLKREHYRIAGYNSRTRSSADRAAQLTNTPVYDRKIDLVKISDMIFLTVNDDNIENVAKEICRMDVDVKDKVFIHMSGVLNCEVMNCLNEKGATICSLHPLYPFSDIEKSAAEIHKANFTLEGKGKGLKMVKDILIVNNLSHSVIKSSQKTIYHASACVASNYLVAVLNTSVEMLMEIGFENDMALDTIKELVLQSANNVFDYGPTKALTGPIARNDEKTVAMHLTDIKKYDNNWLEIYKTMGRASMEIAARKNSEQSETLKSLLY</sequence>
<dbReference type="InterPro" id="IPR036291">
    <property type="entry name" value="NAD(P)-bd_dom_sf"/>
</dbReference>
<dbReference type="RefSeq" id="WP_073048349.1">
    <property type="nucleotide sequence ID" value="NZ_FQZL01000007.1"/>
</dbReference>
<gene>
    <name evidence="3" type="ORF">SAMN02745751_01097</name>
</gene>
<dbReference type="AlphaFoldDB" id="A0A1M6E7U2"/>
<dbReference type="SUPFAM" id="SSF51735">
    <property type="entry name" value="NAD(P)-binding Rossmann-fold domains"/>
    <property type="match status" value="1"/>
</dbReference>
<evidence type="ECO:0000259" key="2">
    <source>
        <dbReference type="Pfam" id="PF10728"/>
    </source>
</evidence>
<dbReference type="InterPro" id="IPR019665">
    <property type="entry name" value="OxRdtase/DH_put_Rossmann_dom"/>
</dbReference>
<evidence type="ECO:0000313" key="4">
    <source>
        <dbReference type="Proteomes" id="UP000184052"/>
    </source>
</evidence>
<dbReference type="EMBL" id="FQZL01000007">
    <property type="protein sequence ID" value="SHI81449.1"/>
    <property type="molecule type" value="Genomic_DNA"/>
</dbReference>
<dbReference type="STRING" id="1121476.SAMN02745751_01097"/>
<feature type="domain" description="DUF2520" evidence="2">
    <location>
        <begin position="136"/>
        <end position="262"/>
    </location>
</feature>
<dbReference type="PANTHER" id="PTHR40459:SF1">
    <property type="entry name" value="CONSERVED HYPOTHETICAL ALANINE AND LEUCINE RICH PROTEIN"/>
    <property type="match status" value="1"/>
</dbReference>
<feature type="domain" description="Putative oxidoreductase/dehydrogenase Rossmann-like" evidence="1">
    <location>
        <begin position="2"/>
        <end position="117"/>
    </location>
</feature>